<name>A0A0X3X6U7_STRVO</name>
<organism evidence="1 2">
    <name type="scientific">Streptomyces violaceusniger</name>
    <dbReference type="NCBI Taxonomy" id="68280"/>
    <lineage>
        <taxon>Bacteria</taxon>
        <taxon>Bacillati</taxon>
        <taxon>Actinomycetota</taxon>
        <taxon>Actinomycetes</taxon>
        <taxon>Kitasatosporales</taxon>
        <taxon>Streptomycetaceae</taxon>
        <taxon>Streptomyces</taxon>
        <taxon>Streptomyces violaceusniger group</taxon>
    </lineage>
</organism>
<dbReference type="Proteomes" id="UP000053413">
    <property type="component" value="Unassembled WGS sequence"/>
</dbReference>
<comment type="caution">
    <text evidence="1">The sequence shown here is derived from an EMBL/GenBank/DDBJ whole genome shotgun (WGS) entry which is preliminary data.</text>
</comment>
<dbReference type="AlphaFoldDB" id="A0A0X3X6U7"/>
<protein>
    <submittedName>
        <fullName evidence="1">Uncharacterized protein</fullName>
    </submittedName>
</protein>
<dbReference type="EMBL" id="LLZJ01000084">
    <property type="protein sequence ID" value="KUL64843.1"/>
    <property type="molecule type" value="Genomic_DNA"/>
</dbReference>
<sequence>MAMKRYELRAEVYTATWIQNPDTGAFVYDYDYNSPTVIKCTGGSVRPWQSVQDFGEVYRYRDYVELFSPTAVPVEGRIGRVENKAGAVLWKYDDGRDTLFDVFGCFPVNDLNGRTTDYRILLSRVVVDDR</sequence>
<evidence type="ECO:0000313" key="1">
    <source>
        <dbReference type="EMBL" id="KUL64843.1"/>
    </source>
</evidence>
<reference evidence="2" key="1">
    <citation type="submission" date="2015-10" db="EMBL/GenBank/DDBJ databases">
        <authorList>
            <person name="Ju K.-S."/>
            <person name="Doroghazi J.R."/>
            <person name="Metcalf W.W."/>
        </authorList>
    </citation>
    <scope>NUCLEOTIDE SEQUENCE [LARGE SCALE GENOMIC DNA]</scope>
    <source>
        <strain evidence="2">NRRL F-8817</strain>
    </source>
</reference>
<accession>A0A0X3X6U7</accession>
<proteinExistence type="predicted"/>
<gene>
    <name evidence="1" type="ORF">ADL28_09175</name>
</gene>
<evidence type="ECO:0000313" key="2">
    <source>
        <dbReference type="Proteomes" id="UP000053413"/>
    </source>
</evidence>